<organism evidence="1">
    <name type="scientific">Ixodes ricinus</name>
    <name type="common">Common tick</name>
    <name type="synonym">Acarus ricinus</name>
    <dbReference type="NCBI Taxonomy" id="34613"/>
    <lineage>
        <taxon>Eukaryota</taxon>
        <taxon>Metazoa</taxon>
        <taxon>Ecdysozoa</taxon>
        <taxon>Arthropoda</taxon>
        <taxon>Chelicerata</taxon>
        <taxon>Arachnida</taxon>
        <taxon>Acari</taxon>
        <taxon>Parasitiformes</taxon>
        <taxon>Ixodida</taxon>
        <taxon>Ixodoidea</taxon>
        <taxon>Ixodidae</taxon>
        <taxon>Ixodinae</taxon>
        <taxon>Ixodes</taxon>
    </lineage>
</organism>
<name>A0A6B0UZ05_IXORI</name>
<dbReference type="EMBL" id="GIFC01012859">
    <property type="protein sequence ID" value="MXU94942.1"/>
    <property type="molecule type" value="Transcribed_RNA"/>
</dbReference>
<sequence>MPPLDSVVAVGAAAAAAVGAGVVCCAGTLGNCAVVGLLVVSPAASRPFVAPALLDAAPAGAGVPATSTGAATTGEAAPSPELGVPHLGLVTMMTTNFFSSMSYSLIFESSFRIFPAYINFWYCAGYSFPFSTSIFSLNTFTVSEGSISTLKLCCCNVFNVTIILVTSAPPECQI</sequence>
<proteinExistence type="predicted"/>
<reference evidence="1" key="1">
    <citation type="submission" date="2019-12" db="EMBL/GenBank/DDBJ databases">
        <title>An insight into the sialome of adult female Ixodes ricinus ticks feeding for 6 days.</title>
        <authorList>
            <person name="Perner J."/>
            <person name="Ribeiro J.M.C."/>
        </authorList>
    </citation>
    <scope>NUCLEOTIDE SEQUENCE</scope>
    <source>
        <strain evidence="1">Semi-engorged</strain>
        <tissue evidence="1">Salivary glands</tissue>
    </source>
</reference>
<evidence type="ECO:0000313" key="1">
    <source>
        <dbReference type="EMBL" id="MXU94942.1"/>
    </source>
</evidence>
<protein>
    <submittedName>
        <fullName evidence="1">Uncharacterized protein</fullName>
    </submittedName>
</protein>
<accession>A0A6B0UZ05</accession>
<dbReference type="AlphaFoldDB" id="A0A6B0UZ05"/>